<sequence length="618" mass="68492">MNFAKGILESRRQTYKHLKKLLKTIPLETPTAIELSPGNEIQVTLFDANHCVGAVMFLIQGHGQAILYTGDIRAETWWINSLTRSPVLLPYASGHRRLDKIYLDTTYASRSRFNREFPTKDEGLRELLTKVSNYPEDTVFHIEAWTFGYEDVWLALSSYLDSSVHLDRYRWRLYNSLVTPPELPSCREAPPLVGFSLGNHHRVGCLTSNPDVRLHSCEHGTFCPATNENSEVVRIIPIVTRLGDGTEVAEVGVGGGKGDLDQVHELETHDRVAIEQLMHLCESRLEDVPDTLSDVLHTLTSAMENGLSRIRLCNSDSDVQDDQEALDDMPLHQLVEMLARLTSDAPTFAVSAAAQSGKTRHVSNTSSPAAAAGNLTHGPQSRTITFPWARHASYLELCELVGAFRPYDIHPCTVNEQSWTPEDGMRALFGHLCSGDVFVHDRKMMDVWEERRKRWVSGNKRQQEETQETQSSGDDDSASPDEQGSNVKRRCISAEAAATTDAEMRRPSTTPSSVLVSFEESLEGTPQAGQAPGLSDTSPAKDSATYPEQWSPTKIDRDEENVCEDVEDVEDAEDALEATSPSIRTWAARAAKGSNGLTWADFGGLVCTGNGHAEEEEL</sequence>
<feature type="compositionally biased region" description="Polar residues" evidence="4">
    <location>
        <begin position="535"/>
        <end position="552"/>
    </location>
</feature>
<dbReference type="AlphaFoldDB" id="A0A1J9S5M1"/>
<keyword evidence="3" id="KW-0269">Exonuclease</keyword>
<evidence type="ECO:0000256" key="1">
    <source>
        <dbReference type="ARBA" id="ARBA00022722"/>
    </source>
</evidence>
<evidence type="ECO:0000313" key="6">
    <source>
        <dbReference type="Proteomes" id="UP000183809"/>
    </source>
</evidence>
<dbReference type="GO" id="GO:0035312">
    <property type="term" value="F:5'-3' DNA exonuclease activity"/>
    <property type="evidence" value="ECO:0007669"/>
    <property type="project" value="TreeGrafter"/>
</dbReference>
<name>A0A1J9S5M1_9PEZI</name>
<evidence type="ECO:0000313" key="5">
    <source>
        <dbReference type="EMBL" id="OJD35815.1"/>
    </source>
</evidence>
<dbReference type="OrthoDB" id="5561659at2759"/>
<dbReference type="GO" id="GO:0006303">
    <property type="term" value="P:double-strand break repair via nonhomologous end joining"/>
    <property type="evidence" value="ECO:0007669"/>
    <property type="project" value="TreeGrafter"/>
</dbReference>
<dbReference type="Proteomes" id="UP000183809">
    <property type="component" value="Unassembled WGS sequence"/>
</dbReference>
<dbReference type="GeneID" id="31011509"/>
<dbReference type="EMBL" id="MNUE01000015">
    <property type="protein sequence ID" value="OJD35815.1"/>
    <property type="molecule type" value="Genomic_DNA"/>
</dbReference>
<dbReference type="GO" id="GO:0036297">
    <property type="term" value="P:interstrand cross-link repair"/>
    <property type="evidence" value="ECO:0007669"/>
    <property type="project" value="TreeGrafter"/>
</dbReference>
<dbReference type="InterPro" id="IPR036866">
    <property type="entry name" value="RibonucZ/Hydroxyglut_hydro"/>
</dbReference>
<feature type="region of interest" description="Disordered" evidence="4">
    <location>
        <begin position="359"/>
        <end position="378"/>
    </location>
</feature>
<dbReference type="PANTHER" id="PTHR23240">
    <property type="entry name" value="DNA CROSS-LINK REPAIR PROTEIN PSO2/SNM1-RELATED"/>
    <property type="match status" value="1"/>
</dbReference>
<evidence type="ECO:0000256" key="3">
    <source>
        <dbReference type="ARBA" id="ARBA00022839"/>
    </source>
</evidence>
<accession>A0A1J9S5M1</accession>
<reference evidence="5 6" key="1">
    <citation type="submission" date="2016-10" db="EMBL/GenBank/DDBJ databases">
        <title>Proteomics and genomics reveal pathogen-plant mechanisms compatible with a hemibiotrophic lifestyle of Diplodia corticola.</title>
        <authorList>
            <person name="Fernandes I."/>
            <person name="De Jonge R."/>
            <person name="Van De Peer Y."/>
            <person name="Devreese B."/>
            <person name="Alves A."/>
            <person name="Esteves A.C."/>
        </authorList>
    </citation>
    <scope>NUCLEOTIDE SEQUENCE [LARGE SCALE GENOMIC DNA]</scope>
    <source>
        <strain evidence="5 6">CBS 112549</strain>
    </source>
</reference>
<keyword evidence="1" id="KW-0540">Nuclease</keyword>
<dbReference type="SUPFAM" id="SSF56281">
    <property type="entry name" value="Metallo-hydrolase/oxidoreductase"/>
    <property type="match status" value="1"/>
</dbReference>
<dbReference type="GO" id="GO:0003684">
    <property type="term" value="F:damaged DNA binding"/>
    <property type="evidence" value="ECO:0007669"/>
    <property type="project" value="TreeGrafter"/>
</dbReference>
<feature type="region of interest" description="Disordered" evidence="4">
    <location>
        <begin position="521"/>
        <end position="578"/>
    </location>
</feature>
<dbReference type="Gene3D" id="3.40.50.12650">
    <property type="match status" value="1"/>
</dbReference>
<evidence type="ECO:0000256" key="4">
    <source>
        <dbReference type="SAM" id="MobiDB-lite"/>
    </source>
</evidence>
<dbReference type="GO" id="GO:0000723">
    <property type="term" value="P:telomere maintenance"/>
    <property type="evidence" value="ECO:0007669"/>
    <property type="project" value="TreeGrafter"/>
</dbReference>
<protein>
    <submittedName>
        <fullName evidence="5">Dna repair protein</fullName>
    </submittedName>
</protein>
<keyword evidence="6" id="KW-1185">Reference proteome</keyword>
<evidence type="ECO:0000256" key="2">
    <source>
        <dbReference type="ARBA" id="ARBA00022801"/>
    </source>
</evidence>
<feature type="compositionally biased region" description="Acidic residues" evidence="4">
    <location>
        <begin position="558"/>
        <end position="576"/>
    </location>
</feature>
<dbReference type="STRING" id="236234.A0A1J9S5M1"/>
<proteinExistence type="predicted"/>
<feature type="region of interest" description="Disordered" evidence="4">
    <location>
        <begin position="497"/>
        <end position="516"/>
    </location>
</feature>
<organism evidence="5 6">
    <name type="scientific">Diplodia corticola</name>
    <dbReference type="NCBI Taxonomy" id="236234"/>
    <lineage>
        <taxon>Eukaryota</taxon>
        <taxon>Fungi</taxon>
        <taxon>Dikarya</taxon>
        <taxon>Ascomycota</taxon>
        <taxon>Pezizomycotina</taxon>
        <taxon>Dothideomycetes</taxon>
        <taxon>Dothideomycetes incertae sedis</taxon>
        <taxon>Botryosphaeriales</taxon>
        <taxon>Botryosphaeriaceae</taxon>
        <taxon>Diplodia</taxon>
    </lineage>
</organism>
<gene>
    <name evidence="5" type="ORF">BKCO1_1500015</name>
</gene>
<dbReference type="Gene3D" id="3.60.15.10">
    <property type="entry name" value="Ribonuclease Z/Hydroxyacylglutathione hydrolase-like"/>
    <property type="match status" value="1"/>
</dbReference>
<dbReference type="PANTHER" id="PTHR23240:SF8">
    <property type="entry name" value="PROTEIN ARTEMIS"/>
    <property type="match status" value="1"/>
</dbReference>
<comment type="caution">
    <text evidence="5">The sequence shown here is derived from an EMBL/GenBank/DDBJ whole genome shotgun (WGS) entry which is preliminary data.</text>
</comment>
<dbReference type="RefSeq" id="XP_020132075.1">
    <property type="nucleotide sequence ID" value="XM_020271250.1"/>
</dbReference>
<keyword evidence="2" id="KW-0378">Hydrolase</keyword>
<feature type="region of interest" description="Disordered" evidence="4">
    <location>
        <begin position="454"/>
        <end position="491"/>
    </location>
</feature>
<feature type="compositionally biased region" description="Polar residues" evidence="4">
    <location>
        <begin position="359"/>
        <end position="368"/>
    </location>
</feature>